<gene>
    <name evidence="2" type="ORF">OLMES_3658</name>
</gene>
<accession>A0A1Y0IDW7</accession>
<name>A0A1Y0IDW7_9GAMM</name>
<evidence type="ECO:0000313" key="2">
    <source>
        <dbReference type="EMBL" id="ARU57685.1"/>
    </source>
</evidence>
<keyword evidence="1" id="KW-0732">Signal</keyword>
<dbReference type="Pfam" id="PF11279">
    <property type="entry name" value="DUF3080"/>
    <property type="match status" value="2"/>
</dbReference>
<evidence type="ECO:0000256" key="1">
    <source>
        <dbReference type="SAM" id="SignalP"/>
    </source>
</evidence>
<dbReference type="OrthoDB" id="6997572at2"/>
<feature type="signal peptide" evidence="1">
    <location>
        <begin position="1"/>
        <end position="18"/>
    </location>
</feature>
<proteinExistence type="predicted"/>
<organism evidence="2 3">
    <name type="scientific">Oleiphilus messinensis</name>
    <dbReference type="NCBI Taxonomy" id="141451"/>
    <lineage>
        <taxon>Bacteria</taxon>
        <taxon>Pseudomonadati</taxon>
        <taxon>Pseudomonadota</taxon>
        <taxon>Gammaproteobacteria</taxon>
        <taxon>Oceanospirillales</taxon>
        <taxon>Oleiphilaceae</taxon>
        <taxon>Oleiphilus</taxon>
    </lineage>
</organism>
<dbReference type="RefSeq" id="WP_087462549.1">
    <property type="nucleotide sequence ID" value="NZ_CP021425.1"/>
</dbReference>
<dbReference type="KEGG" id="ome:OLMES_3658"/>
<sequence>MAYWYALKRLASLQSALAGCLVLTLLGCQQKPNDLAVFDEYLNRVEGTFDLDLQDIGEDRDTLQARLRYLPPRPERRDTLLELPPITIGLLQFADLYGCELQVLIGERNSVLGKVMHASRRLDYESRLFHALYACMASTLDADFSTTEKQAFLSGLLELQQQKKQQLATVIWNSSFGSVELARYLRVGAGQSDSEFESLLEGALPDLLSPDYLGLFEQWLEAIARLQSVSQWDMGGISRYVHNSTVPGVIESERLFEVSEIRFTPYIRLFQFWEVLPGLGLYFHRAGYYQARLNQISALIEARLDRGVICPVPGKMPVRVKGLLFNYYGPTVQPYLTKLDQVYRREVSLFRKLVEQQQIVVPEDWMRYFQYYFDYEPDSDSEPHQASEMHTKSLWFEFRKAVDRHQKAWQQVLDQCRG</sequence>
<reference evidence="2 3" key="1">
    <citation type="submission" date="2017-05" db="EMBL/GenBank/DDBJ databases">
        <title>Genomic insights into alkan degradation activity of Oleiphilus messinensis.</title>
        <authorList>
            <person name="Kozyavkin S.A."/>
            <person name="Slesarev A.I."/>
            <person name="Golyshin P.N."/>
            <person name="Korzhenkov A."/>
            <person name="Golyshina O.N."/>
            <person name="Toshchakov S.V."/>
        </authorList>
    </citation>
    <scope>NUCLEOTIDE SEQUENCE [LARGE SCALE GENOMIC DNA]</scope>
    <source>
        <strain evidence="2 3">ME102</strain>
    </source>
</reference>
<dbReference type="AlphaFoldDB" id="A0A1Y0IDW7"/>
<keyword evidence="3" id="KW-1185">Reference proteome</keyword>
<protein>
    <submittedName>
        <fullName evidence="2">Lipoprotein</fullName>
    </submittedName>
</protein>
<dbReference type="Proteomes" id="UP000196027">
    <property type="component" value="Chromosome"/>
</dbReference>
<dbReference type="EMBL" id="CP021425">
    <property type="protein sequence ID" value="ARU57685.1"/>
    <property type="molecule type" value="Genomic_DNA"/>
</dbReference>
<evidence type="ECO:0000313" key="3">
    <source>
        <dbReference type="Proteomes" id="UP000196027"/>
    </source>
</evidence>
<feature type="chain" id="PRO_5011001402" evidence="1">
    <location>
        <begin position="19"/>
        <end position="418"/>
    </location>
</feature>
<keyword evidence="2" id="KW-0449">Lipoprotein</keyword>
<dbReference type="InterPro" id="IPR021431">
    <property type="entry name" value="DUF3080"/>
</dbReference>